<dbReference type="EMBL" id="JAMGBD010000001">
    <property type="protein sequence ID" value="MCL6684062.1"/>
    <property type="molecule type" value="Genomic_DNA"/>
</dbReference>
<dbReference type="Proteomes" id="UP001165363">
    <property type="component" value="Unassembled WGS sequence"/>
</dbReference>
<organism evidence="2 3">
    <name type="scientific">Sphingomonas alba</name>
    <dbReference type="NCBI Taxonomy" id="2908208"/>
    <lineage>
        <taxon>Bacteria</taxon>
        <taxon>Pseudomonadati</taxon>
        <taxon>Pseudomonadota</taxon>
        <taxon>Alphaproteobacteria</taxon>
        <taxon>Sphingomonadales</taxon>
        <taxon>Sphingomonadaceae</taxon>
        <taxon>Sphingomonas</taxon>
    </lineage>
</organism>
<proteinExistence type="predicted"/>
<comment type="caution">
    <text evidence="2">The sequence shown here is derived from an EMBL/GenBank/DDBJ whole genome shotgun (WGS) entry which is preliminary data.</text>
</comment>
<feature type="transmembrane region" description="Helical" evidence="1">
    <location>
        <begin position="72"/>
        <end position="92"/>
    </location>
</feature>
<evidence type="ECO:0000313" key="3">
    <source>
        <dbReference type="Proteomes" id="UP001165363"/>
    </source>
</evidence>
<keyword evidence="1" id="KW-0812">Transmembrane</keyword>
<accession>A0ABT0RN47</accession>
<evidence type="ECO:0000256" key="1">
    <source>
        <dbReference type="SAM" id="Phobius"/>
    </source>
</evidence>
<gene>
    <name evidence="2" type="ORF">LZ536_09145</name>
</gene>
<keyword evidence="1" id="KW-1133">Transmembrane helix</keyword>
<reference evidence="2" key="1">
    <citation type="submission" date="2022-05" db="EMBL/GenBank/DDBJ databases">
        <authorList>
            <person name="Jo J.-H."/>
            <person name="Im W.-T."/>
        </authorList>
    </citation>
    <scope>NUCLEOTIDE SEQUENCE</scope>
    <source>
        <strain evidence="2">SE158</strain>
    </source>
</reference>
<sequence>MIVKGTKGLIITLAVIAILLLVWAMQLPQYGDGAIGTIMVLMASFAAYVLMLALAVPMTIRSLRRRETLTEAGWLCGAITAPIACWLVAAWWSSVI</sequence>
<name>A0ABT0RN47_9SPHN</name>
<dbReference type="RefSeq" id="WP_249848324.1">
    <property type="nucleotide sequence ID" value="NZ_JAMGBD010000001.1"/>
</dbReference>
<keyword evidence="1" id="KW-0472">Membrane</keyword>
<keyword evidence="3" id="KW-1185">Reference proteome</keyword>
<protein>
    <submittedName>
        <fullName evidence="2">Uncharacterized protein</fullName>
    </submittedName>
</protein>
<evidence type="ECO:0000313" key="2">
    <source>
        <dbReference type="EMBL" id="MCL6684062.1"/>
    </source>
</evidence>
<feature type="transmembrane region" description="Helical" evidence="1">
    <location>
        <begin position="34"/>
        <end position="60"/>
    </location>
</feature>